<evidence type="ECO:0008006" key="3">
    <source>
        <dbReference type="Google" id="ProtNLM"/>
    </source>
</evidence>
<organism evidence="1 2">
    <name type="scientific">Phaeodactylibacter xiamenensis</name>
    <dbReference type="NCBI Taxonomy" id="1524460"/>
    <lineage>
        <taxon>Bacteria</taxon>
        <taxon>Pseudomonadati</taxon>
        <taxon>Bacteroidota</taxon>
        <taxon>Saprospiria</taxon>
        <taxon>Saprospirales</taxon>
        <taxon>Haliscomenobacteraceae</taxon>
        <taxon>Phaeodactylibacter</taxon>
    </lineage>
</organism>
<dbReference type="STRING" id="1524460.IX84_24460"/>
<dbReference type="AlphaFoldDB" id="A0A098S3P7"/>
<dbReference type="RefSeq" id="WP_044226554.1">
    <property type="nucleotide sequence ID" value="NZ_JBKAGJ010000002.1"/>
</dbReference>
<name>A0A098S3P7_9BACT</name>
<dbReference type="OrthoDB" id="9765926at2"/>
<evidence type="ECO:0000313" key="1">
    <source>
        <dbReference type="EMBL" id="KGE85797.1"/>
    </source>
</evidence>
<comment type="caution">
    <text evidence="1">The sequence shown here is derived from an EMBL/GenBank/DDBJ whole genome shotgun (WGS) entry which is preliminary data.</text>
</comment>
<sequence length="775" mass="83815">MPTSNPQQVTFISQGVPLADIHYEDPGAAVESDTFSVTADGNYWVAAEHGGANLSDVFARLDNFMVEALQEAPMPSLSLTDNDGNPITSSIEAEPGTSFTLCLSPDSAPAEDMALALSIDGDGSPHFSGFTTMPLTFQAGSTDEVCFELSPASDTTAGTYTFQLTDGNGEEVMSFGVGVEPPCTSVAGPDWNVCEGVSVQLGTGCLPAPHPVDGVDYCYAWLSTDGLDDPASAMPIATPSETTTYTVYVTTSEGELIVEEEVTVTIKPAPNINVTPAKSVLCSGQITTLEVAPTAGYSYEWSTGEETVSIEVNSPGDYTVTATNSNQCQTISTAEVLDAGSDGEGIANYLESIGFYQYPSSIQVTVMGEEQLSDEDVQSRNPVNVCDDIECGSSTGVCVKDHANYAIRIAGELMPDLESEVTDHLNYFASEFGYSNIKAFITRNDDICLCPGGYLDQVFSAFSSSEAAFWIHIVDVESSDQDKFYLMSNMPGASGNLPSSTAHRQRLDQSIIRNISDPSTSDFNSNATQSLYGAMFHLLNSHTSIEGEEPEESNPCGNPSAIANYVTPSGVILQLDQGSIPRFNPSTNFKYKLPIGSLTGFLDNNFYYYTGMVRDYFDPTAEDYFLGYYSDSRRPAYTAEVILPQTNHEVLLGIISSLYPSTSDEELASCQRVMVRQVRLSPLVNPNNETGEGTLLDVPFFDAWVATDVLEDEQTFVSEYYINCPPQLSLGQFYSPSEVIVHRNPQTGEVAYYFLYCSKDPQTECNSPLNTLTKV</sequence>
<gene>
    <name evidence="1" type="ORF">IX84_24460</name>
</gene>
<reference evidence="1 2" key="1">
    <citation type="journal article" date="2014" name="Int. J. Syst. Evol. Microbiol.">
        <title>Phaeodactylibacter xiamenensis gen. nov., sp. nov., a member of the family Saprospiraceae isolated from the marine alga Phaeodactylum tricornutum.</title>
        <authorList>
            <person name="Chen Z.Jr."/>
            <person name="Lei X."/>
            <person name="Lai Q."/>
            <person name="Li Y."/>
            <person name="Zhang B."/>
            <person name="Zhang J."/>
            <person name="Zhang H."/>
            <person name="Yang L."/>
            <person name="Zheng W."/>
            <person name="Tian Y."/>
            <person name="Yu Z."/>
            <person name="Xu H.Jr."/>
            <person name="Zheng T."/>
        </authorList>
    </citation>
    <scope>NUCLEOTIDE SEQUENCE [LARGE SCALE GENOMIC DNA]</scope>
    <source>
        <strain evidence="1 2">KD52</strain>
    </source>
</reference>
<dbReference type="InterPro" id="IPR035986">
    <property type="entry name" value="PKD_dom_sf"/>
</dbReference>
<evidence type="ECO:0000313" key="2">
    <source>
        <dbReference type="Proteomes" id="UP000029736"/>
    </source>
</evidence>
<dbReference type="SUPFAM" id="SSF49299">
    <property type="entry name" value="PKD domain"/>
    <property type="match status" value="1"/>
</dbReference>
<dbReference type="EMBL" id="JPOS01000083">
    <property type="protein sequence ID" value="KGE85797.1"/>
    <property type="molecule type" value="Genomic_DNA"/>
</dbReference>
<accession>A0A098S3P7</accession>
<proteinExistence type="predicted"/>
<keyword evidence="2" id="KW-1185">Reference proteome</keyword>
<dbReference type="Proteomes" id="UP000029736">
    <property type="component" value="Unassembled WGS sequence"/>
</dbReference>
<protein>
    <recommendedName>
        <fullName evidence="3">Ig-like domain-containing protein</fullName>
    </recommendedName>
</protein>